<reference evidence="8" key="1">
    <citation type="journal article" date="2019" name="Int. J. Syst. Evol. Microbiol.">
        <title>The Global Catalogue of Microorganisms (GCM) 10K type strain sequencing project: providing services to taxonomists for standard genome sequencing and annotation.</title>
        <authorList>
            <consortium name="The Broad Institute Genomics Platform"/>
            <consortium name="The Broad Institute Genome Sequencing Center for Infectious Disease"/>
            <person name="Wu L."/>
            <person name="Ma J."/>
        </authorList>
    </citation>
    <scope>NUCLEOTIDE SEQUENCE [LARGE SCALE GENOMIC DNA]</scope>
    <source>
        <strain evidence="8">CGMCC 1.15480</strain>
    </source>
</reference>
<evidence type="ECO:0000256" key="2">
    <source>
        <dbReference type="ARBA" id="ARBA00022723"/>
    </source>
</evidence>
<comment type="caution">
    <text evidence="7">The sequence shown here is derived from an EMBL/GenBank/DDBJ whole genome shotgun (WGS) entry which is preliminary data.</text>
</comment>
<keyword evidence="2" id="KW-0479">Metal-binding</keyword>
<organism evidence="7 8">
    <name type="scientific">Tersicoccus solisilvae</name>
    <dbReference type="NCBI Taxonomy" id="1882339"/>
    <lineage>
        <taxon>Bacteria</taxon>
        <taxon>Bacillati</taxon>
        <taxon>Actinomycetota</taxon>
        <taxon>Actinomycetes</taxon>
        <taxon>Micrococcales</taxon>
        <taxon>Micrococcaceae</taxon>
        <taxon>Tersicoccus</taxon>
    </lineage>
</organism>
<dbReference type="RefSeq" id="WP_188665404.1">
    <property type="nucleotide sequence ID" value="NZ_BMJI01000001.1"/>
</dbReference>
<feature type="domain" description="Glutathionylspermidine synthase pre-ATP-grasp-like" evidence="6">
    <location>
        <begin position="12"/>
        <end position="383"/>
    </location>
</feature>
<dbReference type="SUPFAM" id="SSF52440">
    <property type="entry name" value="PreATP-grasp domain"/>
    <property type="match status" value="1"/>
</dbReference>
<evidence type="ECO:0000313" key="7">
    <source>
        <dbReference type="EMBL" id="GGC80132.1"/>
    </source>
</evidence>
<dbReference type="Pfam" id="PF03738">
    <property type="entry name" value="GSP_synth"/>
    <property type="match status" value="1"/>
</dbReference>
<evidence type="ECO:0000313" key="8">
    <source>
        <dbReference type="Proteomes" id="UP000597761"/>
    </source>
</evidence>
<keyword evidence="5" id="KW-0460">Magnesium</keyword>
<dbReference type="SUPFAM" id="SSF56059">
    <property type="entry name" value="Glutathione synthetase ATP-binding domain-like"/>
    <property type="match status" value="1"/>
</dbReference>
<keyword evidence="3" id="KW-0547">Nucleotide-binding</keyword>
<evidence type="ECO:0000256" key="3">
    <source>
        <dbReference type="ARBA" id="ARBA00022741"/>
    </source>
</evidence>
<sequence length="399" mass="44436">MERIRSTPRPDWREKTEAQGLIYSTTVMDDGTALEYWHEDAYYLFTMPEVETLEAVTEDLHRMSLEAARFLATGAMGDLGIGPAAMELARYSLQSQDPALYGRFDLAYDGTGPAKLLEYNADTPTGLVEAAICQWYWLQDVVPANDQWNGIHESLVAAWGRRRAETGLSRLHVAHVGEEDTGEDWMNAAYLLDTAQQAGWETQGINLADIGWDRDTHRFVDLDERPIEAIFKLYPWELAMADPFGMHVQDHPHAAVWFEPPWKMFLSTKALLAALWHLYPGHENLLPAYLGQAGPLTEWVAKPLHGREGENIVIHAEGIDLVQPGHYGAEGWCYQAFHPLPDFGGNRAVLGAWVVDGESVGVGVRESDGLVTDYFARFLPNVIDAPAPAPTPTAGQAIR</sequence>
<dbReference type="InterPro" id="IPR016185">
    <property type="entry name" value="PreATP-grasp_dom_sf"/>
</dbReference>
<dbReference type="InterPro" id="IPR005494">
    <property type="entry name" value="GSPS_pre-ATP-grasp-like_dom"/>
</dbReference>
<name>A0ABQ1NNZ9_9MICC</name>
<keyword evidence="1" id="KW-0436">Ligase</keyword>
<accession>A0ABQ1NNZ9</accession>
<protein>
    <submittedName>
        <fullName evidence="7">Glutathionylspermidine synthase</fullName>
    </submittedName>
</protein>
<dbReference type="EMBL" id="BMJI01000001">
    <property type="protein sequence ID" value="GGC80132.1"/>
    <property type="molecule type" value="Genomic_DNA"/>
</dbReference>
<gene>
    <name evidence="7" type="ORF">GCM10011512_03530</name>
</gene>
<keyword evidence="4" id="KW-0067">ATP-binding</keyword>
<dbReference type="Gene3D" id="3.30.1490.330">
    <property type="match status" value="1"/>
</dbReference>
<keyword evidence="8" id="KW-1185">Reference proteome</keyword>
<evidence type="ECO:0000259" key="6">
    <source>
        <dbReference type="Pfam" id="PF03738"/>
    </source>
</evidence>
<evidence type="ECO:0000256" key="5">
    <source>
        <dbReference type="ARBA" id="ARBA00022842"/>
    </source>
</evidence>
<proteinExistence type="predicted"/>
<dbReference type="Proteomes" id="UP000597761">
    <property type="component" value="Unassembled WGS sequence"/>
</dbReference>
<evidence type="ECO:0000256" key="4">
    <source>
        <dbReference type="ARBA" id="ARBA00022840"/>
    </source>
</evidence>
<evidence type="ECO:0000256" key="1">
    <source>
        <dbReference type="ARBA" id="ARBA00022598"/>
    </source>
</evidence>